<protein>
    <submittedName>
        <fullName evidence="1">Uncharacterized protein</fullName>
    </submittedName>
</protein>
<organism evidence="1 2">
    <name type="scientific">Podarcis lilfordi</name>
    <name type="common">Lilford's wall lizard</name>
    <dbReference type="NCBI Taxonomy" id="74358"/>
    <lineage>
        <taxon>Eukaryota</taxon>
        <taxon>Metazoa</taxon>
        <taxon>Chordata</taxon>
        <taxon>Craniata</taxon>
        <taxon>Vertebrata</taxon>
        <taxon>Euteleostomi</taxon>
        <taxon>Lepidosauria</taxon>
        <taxon>Squamata</taxon>
        <taxon>Bifurcata</taxon>
        <taxon>Unidentata</taxon>
        <taxon>Episquamata</taxon>
        <taxon>Laterata</taxon>
        <taxon>Lacertibaenia</taxon>
        <taxon>Lacertidae</taxon>
        <taxon>Podarcis</taxon>
    </lineage>
</organism>
<gene>
    <name evidence="1" type="ORF">PODLI_1B041024</name>
</gene>
<dbReference type="Proteomes" id="UP001178461">
    <property type="component" value="Chromosome 5"/>
</dbReference>
<reference evidence="1" key="1">
    <citation type="submission" date="2022-12" db="EMBL/GenBank/DDBJ databases">
        <authorList>
            <person name="Alioto T."/>
            <person name="Alioto T."/>
            <person name="Gomez Garrido J."/>
        </authorList>
    </citation>
    <scope>NUCLEOTIDE SEQUENCE</scope>
</reference>
<sequence>MQNRLIKQDGLLVKEQFSAVKSMGVLSLILMGESLYSTYIKTFHASSAVQNLLDPNIPQVGWEMLPQRELVSFISFLWWGVFYRPCIPQPVSREPCEQGDCSSAQVGASLTFFL</sequence>
<dbReference type="AlphaFoldDB" id="A0AA35KD57"/>
<accession>A0AA35KD57</accession>
<evidence type="ECO:0000313" key="1">
    <source>
        <dbReference type="EMBL" id="CAI5775139.1"/>
    </source>
</evidence>
<keyword evidence="2" id="KW-1185">Reference proteome</keyword>
<name>A0AA35KD57_9SAUR</name>
<dbReference type="EMBL" id="OX395130">
    <property type="protein sequence ID" value="CAI5775139.1"/>
    <property type="molecule type" value="Genomic_DNA"/>
</dbReference>
<evidence type="ECO:0000313" key="2">
    <source>
        <dbReference type="Proteomes" id="UP001178461"/>
    </source>
</evidence>
<proteinExistence type="predicted"/>